<evidence type="ECO:0000313" key="5">
    <source>
        <dbReference type="Proteomes" id="UP000007177"/>
    </source>
</evidence>
<evidence type="ECO:0000256" key="1">
    <source>
        <dbReference type="ARBA" id="ARBA00022603"/>
    </source>
</evidence>
<dbReference type="STRING" id="931626.Awo_c06240"/>
<evidence type="ECO:0000259" key="3">
    <source>
        <dbReference type="Pfam" id="PF13649"/>
    </source>
</evidence>
<dbReference type="InterPro" id="IPR041698">
    <property type="entry name" value="Methyltransf_25"/>
</dbReference>
<dbReference type="InterPro" id="IPR023149">
    <property type="entry name" value="Trans_acon_MeTrfase_C"/>
</dbReference>
<dbReference type="PANTHER" id="PTHR43861">
    <property type="entry name" value="TRANS-ACONITATE 2-METHYLTRANSFERASE-RELATED"/>
    <property type="match status" value="1"/>
</dbReference>
<dbReference type="Pfam" id="PF13649">
    <property type="entry name" value="Methyltransf_25"/>
    <property type="match status" value="1"/>
</dbReference>
<organism evidence="4 5">
    <name type="scientific">Acetobacterium woodii (strain ATCC 29683 / DSM 1030 / JCM 2381 / KCTC 1655 / WB1)</name>
    <dbReference type="NCBI Taxonomy" id="931626"/>
    <lineage>
        <taxon>Bacteria</taxon>
        <taxon>Bacillati</taxon>
        <taxon>Bacillota</taxon>
        <taxon>Clostridia</taxon>
        <taxon>Eubacteriales</taxon>
        <taxon>Eubacteriaceae</taxon>
        <taxon>Acetobacterium</taxon>
    </lineage>
</organism>
<keyword evidence="2 4" id="KW-0808">Transferase</keyword>
<dbReference type="KEGG" id="awo:Awo_c06240"/>
<dbReference type="EMBL" id="CP002987">
    <property type="protein sequence ID" value="AFA47422.1"/>
    <property type="molecule type" value="Genomic_DNA"/>
</dbReference>
<dbReference type="GO" id="GO:0030798">
    <property type="term" value="F:trans-aconitate 2-methyltransferase activity"/>
    <property type="evidence" value="ECO:0007669"/>
    <property type="project" value="UniProtKB-EC"/>
</dbReference>
<dbReference type="Gene3D" id="3.40.50.150">
    <property type="entry name" value="Vaccinia Virus protein VP39"/>
    <property type="match status" value="1"/>
</dbReference>
<evidence type="ECO:0000256" key="2">
    <source>
        <dbReference type="ARBA" id="ARBA00022679"/>
    </source>
</evidence>
<dbReference type="AlphaFoldDB" id="H6LJ59"/>
<dbReference type="OrthoDB" id="9808140at2"/>
<dbReference type="CDD" id="cd02440">
    <property type="entry name" value="AdoMet_MTases"/>
    <property type="match status" value="1"/>
</dbReference>
<dbReference type="PANTHER" id="PTHR43861:SF1">
    <property type="entry name" value="TRANS-ACONITATE 2-METHYLTRANSFERASE"/>
    <property type="match status" value="1"/>
</dbReference>
<dbReference type="Proteomes" id="UP000007177">
    <property type="component" value="Chromosome"/>
</dbReference>
<dbReference type="EC" id="2.1.1.144" evidence="4"/>
<keyword evidence="5" id="KW-1185">Reference proteome</keyword>
<dbReference type="SUPFAM" id="SSF53335">
    <property type="entry name" value="S-adenosyl-L-methionine-dependent methyltransferases"/>
    <property type="match status" value="1"/>
</dbReference>
<proteinExistence type="predicted"/>
<evidence type="ECO:0000313" key="4">
    <source>
        <dbReference type="EMBL" id="AFA47422.1"/>
    </source>
</evidence>
<dbReference type="Gene3D" id="1.10.150.290">
    <property type="entry name" value="S-adenosyl-L-methionine-dependent methyltransferases"/>
    <property type="match status" value="1"/>
</dbReference>
<feature type="domain" description="Methyltransferase" evidence="3">
    <location>
        <begin position="35"/>
        <end position="125"/>
    </location>
</feature>
<keyword evidence="1 4" id="KW-0489">Methyltransferase</keyword>
<dbReference type="InterPro" id="IPR029063">
    <property type="entry name" value="SAM-dependent_MTases_sf"/>
</dbReference>
<accession>H6LJ59</accession>
<dbReference type="HOGENOM" id="CLU_037990_5_2_9"/>
<dbReference type="eggNOG" id="COG4106">
    <property type="taxonomic scope" value="Bacteria"/>
</dbReference>
<dbReference type="RefSeq" id="WP_014355025.1">
    <property type="nucleotide sequence ID" value="NC_016894.1"/>
</dbReference>
<name>H6LJ59_ACEWD</name>
<reference evidence="4 5" key="2">
    <citation type="journal article" date="2012" name="PLoS ONE">
        <title>An ancient pathway combining carbon dioxide fixation with the generation and utilization of a sodium ion gradient for ATP synthesis.</title>
        <authorList>
            <person name="Poehlein A."/>
            <person name="Schmidt S."/>
            <person name="Kaster A.K."/>
            <person name="Goenrich M."/>
            <person name="Vollmers J."/>
            <person name="Thurmer A."/>
            <person name="Bertsch J."/>
            <person name="Schuchmann K."/>
            <person name="Voigt B."/>
            <person name="Hecker M."/>
            <person name="Daniel R."/>
            <person name="Thauer R.K."/>
            <person name="Gottschalk G."/>
            <person name="Muller V."/>
        </authorList>
    </citation>
    <scope>NUCLEOTIDE SEQUENCE [LARGE SCALE GENOMIC DNA]</scope>
    <source>
        <strain evidence="5">ATCC 29683 / DSM 1030 / JCM 2381 / KCTC 1655 / WB1</strain>
    </source>
</reference>
<gene>
    <name evidence="4" type="primary">tam</name>
    <name evidence="4" type="ordered locus">Awo_c06240</name>
</gene>
<dbReference type="GO" id="GO:0032259">
    <property type="term" value="P:methylation"/>
    <property type="evidence" value="ECO:0007669"/>
    <property type="project" value="UniProtKB-KW"/>
</dbReference>
<reference evidence="5" key="1">
    <citation type="submission" date="2011-07" db="EMBL/GenBank/DDBJ databases">
        <title>Complete genome sequence of Acetobacterium woodii.</title>
        <authorList>
            <person name="Poehlein A."/>
            <person name="Schmidt S."/>
            <person name="Kaster A.-K."/>
            <person name="Goenrich M."/>
            <person name="Vollmers J."/>
            <person name="Thuermer A."/>
            <person name="Gottschalk G."/>
            <person name="Thauer R.K."/>
            <person name="Daniel R."/>
            <person name="Mueller V."/>
        </authorList>
    </citation>
    <scope>NUCLEOTIDE SEQUENCE [LARGE SCALE GENOMIC DNA]</scope>
    <source>
        <strain evidence="5">ATCC 29683 / DSM 1030 / JCM 2381 / KCTC 1655 / WB1</strain>
    </source>
</reference>
<protein>
    <submittedName>
        <fullName evidence="4">Trans-aconitate 2-methyltransferase Tam</fullName>
        <ecNumber evidence="4">2.1.1.144</ecNumber>
    </submittedName>
</protein>
<sequence length="256" mass="29646">MEDWNVKLYHQYEKERLQPSIDLVNRIAKDSFNRIIDIGCGSGMSTLPLRKRFKKAEIVGVDLSAAMLEKAKETISDVTWLKRDCSKPMNDLGKFDLVFSNAALQWFENQAAVIKNLSEMLVSEGLLAIQIPYFSDMIISDCIDEVVQTDDTAVFNEIAMETCNCYAPGFYYDELTKWFNKVELWQTNYFHVMDDHQAIIKFCQSTGLRPYLERLAENEKDDFLKSVLNGVKKSYPVQKNGCVLFEFKRMFFIAEK</sequence>